<evidence type="ECO:0000313" key="1">
    <source>
        <dbReference type="EMBL" id="KAH9372770.1"/>
    </source>
</evidence>
<organism evidence="1 2">
    <name type="scientific">Haemaphysalis longicornis</name>
    <name type="common">Bush tick</name>
    <dbReference type="NCBI Taxonomy" id="44386"/>
    <lineage>
        <taxon>Eukaryota</taxon>
        <taxon>Metazoa</taxon>
        <taxon>Ecdysozoa</taxon>
        <taxon>Arthropoda</taxon>
        <taxon>Chelicerata</taxon>
        <taxon>Arachnida</taxon>
        <taxon>Acari</taxon>
        <taxon>Parasitiformes</taxon>
        <taxon>Ixodida</taxon>
        <taxon>Ixodoidea</taxon>
        <taxon>Ixodidae</taxon>
        <taxon>Haemaphysalinae</taxon>
        <taxon>Haemaphysalis</taxon>
    </lineage>
</organism>
<dbReference type="EMBL" id="JABSTR010000006">
    <property type="protein sequence ID" value="KAH9372770.1"/>
    <property type="molecule type" value="Genomic_DNA"/>
</dbReference>
<keyword evidence="2" id="KW-1185">Reference proteome</keyword>
<comment type="caution">
    <text evidence="1">The sequence shown here is derived from an EMBL/GenBank/DDBJ whole genome shotgun (WGS) entry which is preliminary data.</text>
</comment>
<gene>
    <name evidence="1" type="ORF">HPB48_014086</name>
</gene>
<accession>A0A9J6GBF5</accession>
<sequence>MEELVEAQRMAQLHRLSCSETGRAILRSLRIPFASQHGIKCSWMTALRIPIPQNVPPDHHQDRRTSELLHFTGSCAGTHMSSIVGRCGLSRPTGCGRSRGRQARKRSDLGKILTTHPEVVEEAAIATRNSKHGSQNYCV</sequence>
<reference evidence="1 2" key="1">
    <citation type="journal article" date="2020" name="Cell">
        <title>Large-Scale Comparative Analyses of Tick Genomes Elucidate Their Genetic Diversity and Vector Capacities.</title>
        <authorList>
            <consortium name="Tick Genome and Microbiome Consortium (TIGMIC)"/>
            <person name="Jia N."/>
            <person name="Wang J."/>
            <person name="Shi W."/>
            <person name="Du L."/>
            <person name="Sun Y."/>
            <person name="Zhan W."/>
            <person name="Jiang J.F."/>
            <person name="Wang Q."/>
            <person name="Zhang B."/>
            <person name="Ji P."/>
            <person name="Bell-Sakyi L."/>
            <person name="Cui X.M."/>
            <person name="Yuan T.T."/>
            <person name="Jiang B.G."/>
            <person name="Yang W.F."/>
            <person name="Lam T.T."/>
            <person name="Chang Q.C."/>
            <person name="Ding S.J."/>
            <person name="Wang X.J."/>
            <person name="Zhu J.G."/>
            <person name="Ruan X.D."/>
            <person name="Zhao L."/>
            <person name="Wei J.T."/>
            <person name="Ye R.Z."/>
            <person name="Que T.C."/>
            <person name="Du C.H."/>
            <person name="Zhou Y.H."/>
            <person name="Cheng J.X."/>
            <person name="Dai P.F."/>
            <person name="Guo W.B."/>
            <person name="Han X.H."/>
            <person name="Huang E.J."/>
            <person name="Li L.F."/>
            <person name="Wei W."/>
            <person name="Gao Y.C."/>
            <person name="Liu J.Z."/>
            <person name="Shao H.Z."/>
            <person name="Wang X."/>
            <person name="Wang C.C."/>
            <person name="Yang T.C."/>
            <person name="Huo Q.B."/>
            <person name="Li W."/>
            <person name="Chen H.Y."/>
            <person name="Chen S.E."/>
            <person name="Zhou L.G."/>
            <person name="Ni X.B."/>
            <person name="Tian J.H."/>
            <person name="Sheng Y."/>
            <person name="Liu T."/>
            <person name="Pan Y.S."/>
            <person name="Xia L.Y."/>
            <person name="Li J."/>
            <person name="Zhao F."/>
            <person name="Cao W.C."/>
        </authorList>
    </citation>
    <scope>NUCLEOTIDE SEQUENCE [LARGE SCALE GENOMIC DNA]</scope>
    <source>
        <strain evidence="1">HaeL-2018</strain>
    </source>
</reference>
<protein>
    <submittedName>
        <fullName evidence="1">Uncharacterized protein</fullName>
    </submittedName>
</protein>
<evidence type="ECO:0000313" key="2">
    <source>
        <dbReference type="Proteomes" id="UP000821853"/>
    </source>
</evidence>
<dbReference type="AlphaFoldDB" id="A0A9J6GBF5"/>
<name>A0A9J6GBF5_HAELO</name>
<dbReference type="Proteomes" id="UP000821853">
    <property type="component" value="Chromosome 4"/>
</dbReference>
<proteinExistence type="predicted"/>
<dbReference type="VEuPathDB" id="VectorBase:HLOH_056239"/>